<evidence type="ECO:0000313" key="1">
    <source>
        <dbReference type="EMBL" id="KAJ6992193.1"/>
    </source>
</evidence>
<dbReference type="AlphaFoldDB" id="A0AAD6VYC2"/>
<sequence length="50" mass="5573">MPNVLEGTVFRATLLRQSFCRRPCMISDLESAGDTGFTLILYTPFSIAMT</sequence>
<protein>
    <submittedName>
        <fullName evidence="1">Uncharacterized protein</fullName>
    </submittedName>
</protein>
<name>A0AAD6VYC2_9ROSI</name>
<gene>
    <name evidence="1" type="ORF">NC653_015527</name>
</gene>
<organism evidence="1 2">
    <name type="scientific">Populus alba x Populus x berolinensis</name>
    <dbReference type="NCBI Taxonomy" id="444605"/>
    <lineage>
        <taxon>Eukaryota</taxon>
        <taxon>Viridiplantae</taxon>
        <taxon>Streptophyta</taxon>
        <taxon>Embryophyta</taxon>
        <taxon>Tracheophyta</taxon>
        <taxon>Spermatophyta</taxon>
        <taxon>Magnoliopsida</taxon>
        <taxon>eudicotyledons</taxon>
        <taxon>Gunneridae</taxon>
        <taxon>Pentapetalae</taxon>
        <taxon>rosids</taxon>
        <taxon>fabids</taxon>
        <taxon>Malpighiales</taxon>
        <taxon>Salicaceae</taxon>
        <taxon>Saliceae</taxon>
        <taxon>Populus</taxon>
    </lineage>
</organism>
<keyword evidence="2" id="KW-1185">Reference proteome</keyword>
<comment type="caution">
    <text evidence="1">The sequence shown here is derived from an EMBL/GenBank/DDBJ whole genome shotgun (WGS) entry which is preliminary data.</text>
</comment>
<reference evidence="1" key="1">
    <citation type="journal article" date="2023" name="Mol. Ecol. Resour.">
        <title>Chromosome-level genome assembly of a triploid poplar Populus alba 'Berolinensis'.</title>
        <authorList>
            <person name="Chen S."/>
            <person name="Yu Y."/>
            <person name="Wang X."/>
            <person name="Wang S."/>
            <person name="Zhang T."/>
            <person name="Zhou Y."/>
            <person name="He R."/>
            <person name="Meng N."/>
            <person name="Wang Y."/>
            <person name="Liu W."/>
            <person name="Liu Z."/>
            <person name="Liu J."/>
            <person name="Guo Q."/>
            <person name="Huang H."/>
            <person name="Sederoff R.R."/>
            <person name="Wang G."/>
            <person name="Qu G."/>
            <person name="Chen S."/>
        </authorList>
    </citation>
    <scope>NUCLEOTIDE SEQUENCE</scope>
    <source>
        <strain evidence="1">SC-2020</strain>
    </source>
</reference>
<dbReference type="EMBL" id="JAQIZT010000006">
    <property type="protein sequence ID" value="KAJ6992193.1"/>
    <property type="molecule type" value="Genomic_DNA"/>
</dbReference>
<evidence type="ECO:0000313" key="2">
    <source>
        <dbReference type="Proteomes" id="UP001164929"/>
    </source>
</evidence>
<accession>A0AAD6VYC2</accession>
<proteinExistence type="predicted"/>
<dbReference type="Proteomes" id="UP001164929">
    <property type="component" value="Chromosome 6"/>
</dbReference>